<dbReference type="InterPro" id="IPR052343">
    <property type="entry name" value="Retrotransposon-Effector_Assoc"/>
</dbReference>
<evidence type="ECO:0000256" key="1">
    <source>
        <dbReference type="SAM" id="MobiDB-lite"/>
    </source>
</evidence>
<dbReference type="PROSITE" id="PS50878">
    <property type="entry name" value="RT_POL"/>
    <property type="match status" value="1"/>
</dbReference>
<organism evidence="3 4">
    <name type="scientific">Vitis vinifera</name>
    <name type="common">Grape</name>
    <dbReference type="NCBI Taxonomy" id="29760"/>
    <lineage>
        <taxon>Eukaryota</taxon>
        <taxon>Viridiplantae</taxon>
        <taxon>Streptophyta</taxon>
        <taxon>Embryophyta</taxon>
        <taxon>Tracheophyta</taxon>
        <taxon>Spermatophyta</taxon>
        <taxon>Magnoliopsida</taxon>
        <taxon>eudicotyledons</taxon>
        <taxon>Gunneridae</taxon>
        <taxon>Pentapetalae</taxon>
        <taxon>rosids</taxon>
        <taxon>Vitales</taxon>
        <taxon>Vitaceae</taxon>
        <taxon>Viteae</taxon>
        <taxon>Vitis</taxon>
    </lineage>
</organism>
<gene>
    <name evidence="3" type="primary">YTX2_850</name>
    <name evidence="3" type="ORF">CK203_040366</name>
</gene>
<name>A0A438FX88_VITVI</name>
<dbReference type="InterPro" id="IPR043502">
    <property type="entry name" value="DNA/RNA_pol_sf"/>
</dbReference>
<protein>
    <submittedName>
        <fullName evidence="3">Transposon TX1 uncharacterized 149 kDa protein</fullName>
    </submittedName>
</protein>
<evidence type="ECO:0000313" key="3">
    <source>
        <dbReference type="EMBL" id="RVW64525.1"/>
    </source>
</evidence>
<dbReference type="InterPro" id="IPR036691">
    <property type="entry name" value="Endo/exonu/phosph_ase_sf"/>
</dbReference>
<dbReference type="AlphaFoldDB" id="A0A438FX88"/>
<feature type="region of interest" description="Disordered" evidence="1">
    <location>
        <begin position="1"/>
        <end position="21"/>
    </location>
</feature>
<proteinExistence type="predicted"/>
<comment type="caution">
    <text evidence="3">The sequence shown here is derived from an EMBL/GenBank/DDBJ whole genome shotgun (WGS) entry which is preliminary data.</text>
</comment>
<accession>A0A438FX88</accession>
<sequence>MSALSFSATESSSFPSCSLESPLPSVVGSLKYVDIPVRDEEENQCALSNQLSESFTLRKTNVSSHKEDSNLLSGSQGDTEEEEQWLHRNKRRVVKDFLRSENTDVVMIQETKKEKCDRRFVGSVWTVRNKDWIALPECEASGGILIIWDSKICVVGGLTSELLSQRASRKRELEELILREEIHWRQKARVKWVKEGDLLKNAESITEEILLYFEKLYASPTGESWSVEGLDWSPISEESALRLDSPFTEEEISKAIFQLDRDKAPGPNGFTIVVFQDCWDVIKEDLVRVFTEFHRSGIINQSTNASFIVLLPKKSLTKKISDFRPISLITSLYKIIAKVLSGRLRGVLHETIHSTQGAFVQGKQILDAVLIANEIVDERRRLGEEDVVFKIDFEKAYDHVKWDFLNHVLEKKGFSPRWRKLMSGCLSSVSYAVLVNGSAKGWVKASRGLRQGDPLSPFLFTLVADVLSRMLMRAEERDMEEVLQTLKTLLLVFGHIFGLKVNLDKSSIYGINLDQVHLSRLAEMLDCKASSWPILYLGLPLGGNPKVCGFWDLVIERISSRLDGWQKAYLSFGERITLIQSCLTHMLCYFLSLFKLPASVAAKIERGFGFWEYFFEESRSFREMAVEMVTSLSLEGYCTSLSGVFLVYSVCGRKWGKNSVLGRFVVFPSKFVWNSQVPFKVKSFVWLFQLAKMDWVSPRSIFDMMSIKFNGFGTSKRGIVLWQAASIALIRVVWWERNARIFEDKARNSKFLWDSIVFLTSLWALCSKAFKGTPLNVLQLDWLAVCTP</sequence>
<dbReference type="SUPFAM" id="SSF56672">
    <property type="entry name" value="DNA/RNA polymerases"/>
    <property type="match status" value="1"/>
</dbReference>
<reference evidence="3 4" key="1">
    <citation type="journal article" date="2018" name="PLoS Genet.">
        <title>Population sequencing reveals clonal diversity and ancestral inbreeding in the grapevine cultivar Chardonnay.</title>
        <authorList>
            <person name="Roach M.J."/>
            <person name="Johnson D.L."/>
            <person name="Bohlmann J."/>
            <person name="van Vuuren H.J."/>
            <person name="Jones S.J."/>
            <person name="Pretorius I.S."/>
            <person name="Schmidt S.A."/>
            <person name="Borneman A.R."/>
        </authorList>
    </citation>
    <scope>NUCLEOTIDE SEQUENCE [LARGE SCALE GENOMIC DNA]</scope>
    <source>
        <strain evidence="4">cv. Chardonnay</strain>
        <tissue evidence="3">Leaf</tissue>
    </source>
</reference>
<evidence type="ECO:0000313" key="4">
    <source>
        <dbReference type="Proteomes" id="UP000288805"/>
    </source>
</evidence>
<dbReference type="InterPro" id="IPR000477">
    <property type="entry name" value="RT_dom"/>
</dbReference>
<dbReference type="PANTHER" id="PTHR46890">
    <property type="entry name" value="NON-LTR RETROLELEMENT REVERSE TRANSCRIPTASE-LIKE PROTEIN-RELATED"/>
    <property type="match status" value="1"/>
</dbReference>
<dbReference type="Proteomes" id="UP000288805">
    <property type="component" value="Unassembled WGS sequence"/>
</dbReference>
<dbReference type="SUPFAM" id="SSF56219">
    <property type="entry name" value="DNase I-like"/>
    <property type="match status" value="1"/>
</dbReference>
<dbReference type="PANTHER" id="PTHR46890:SF50">
    <property type="entry name" value="RNA-DIRECTED DNA POLYMERASE, EUKARYOTA, REVERSE TRANSCRIPTASE ZINC-BINDING DOMAIN PROTEIN-RELATED"/>
    <property type="match status" value="1"/>
</dbReference>
<dbReference type="CDD" id="cd01650">
    <property type="entry name" value="RT_nLTR_like"/>
    <property type="match status" value="1"/>
</dbReference>
<dbReference type="Pfam" id="PF00078">
    <property type="entry name" value="RVT_1"/>
    <property type="match status" value="1"/>
</dbReference>
<dbReference type="EMBL" id="QGNW01000719">
    <property type="protein sequence ID" value="RVW64525.1"/>
    <property type="molecule type" value="Genomic_DNA"/>
</dbReference>
<feature type="domain" description="Reverse transcriptase" evidence="2">
    <location>
        <begin position="292"/>
        <end position="541"/>
    </location>
</feature>
<evidence type="ECO:0000259" key="2">
    <source>
        <dbReference type="PROSITE" id="PS50878"/>
    </source>
</evidence>